<keyword evidence="2" id="KW-0238">DNA-binding</keyword>
<evidence type="ECO:0000256" key="1">
    <source>
        <dbReference type="ARBA" id="ARBA00023015"/>
    </source>
</evidence>
<dbReference type="GO" id="GO:0003677">
    <property type="term" value="F:DNA binding"/>
    <property type="evidence" value="ECO:0007669"/>
    <property type="project" value="UniProtKB-KW"/>
</dbReference>
<dbReference type="GO" id="GO:0006950">
    <property type="term" value="P:response to stress"/>
    <property type="evidence" value="ECO:0007669"/>
    <property type="project" value="TreeGrafter"/>
</dbReference>
<comment type="caution">
    <text evidence="5">The sequence shown here is derived from an EMBL/GenBank/DDBJ whole genome shotgun (WGS) entry which is preliminary data.</text>
</comment>
<dbReference type="Pfam" id="PF01047">
    <property type="entry name" value="MarR"/>
    <property type="match status" value="1"/>
</dbReference>
<evidence type="ECO:0000256" key="2">
    <source>
        <dbReference type="ARBA" id="ARBA00023125"/>
    </source>
</evidence>
<keyword evidence="6" id="KW-1185">Reference proteome</keyword>
<dbReference type="Gene3D" id="1.10.10.10">
    <property type="entry name" value="Winged helix-like DNA-binding domain superfamily/Winged helix DNA-binding domain"/>
    <property type="match status" value="1"/>
</dbReference>
<keyword evidence="3" id="KW-0804">Transcription</keyword>
<feature type="domain" description="HTH marR-type" evidence="4">
    <location>
        <begin position="10"/>
        <end position="142"/>
    </location>
</feature>
<dbReference type="PANTHER" id="PTHR33164">
    <property type="entry name" value="TRANSCRIPTIONAL REGULATOR, MARR FAMILY"/>
    <property type="match status" value="1"/>
</dbReference>
<keyword evidence="1" id="KW-0805">Transcription regulation</keyword>
<accession>A0A6N6MSD4</accession>
<proteinExistence type="predicted"/>
<organism evidence="5 6">
    <name type="scientific">Methylobacterium planeticum</name>
    <dbReference type="NCBI Taxonomy" id="2615211"/>
    <lineage>
        <taxon>Bacteria</taxon>
        <taxon>Pseudomonadati</taxon>
        <taxon>Pseudomonadota</taxon>
        <taxon>Alphaproteobacteria</taxon>
        <taxon>Hyphomicrobiales</taxon>
        <taxon>Methylobacteriaceae</taxon>
        <taxon>Methylobacterium</taxon>
    </lineage>
</organism>
<evidence type="ECO:0000256" key="3">
    <source>
        <dbReference type="ARBA" id="ARBA00023163"/>
    </source>
</evidence>
<evidence type="ECO:0000313" key="5">
    <source>
        <dbReference type="EMBL" id="KAB1072301.1"/>
    </source>
</evidence>
<dbReference type="PROSITE" id="PS50995">
    <property type="entry name" value="HTH_MARR_2"/>
    <property type="match status" value="1"/>
</dbReference>
<dbReference type="InterPro" id="IPR000835">
    <property type="entry name" value="HTH_MarR-typ"/>
</dbReference>
<name>A0A6N6MSD4_9HYPH</name>
<dbReference type="SUPFAM" id="SSF46785">
    <property type="entry name" value="Winged helix' DNA-binding domain"/>
    <property type="match status" value="1"/>
</dbReference>
<dbReference type="PRINTS" id="PR00598">
    <property type="entry name" value="HTHMARR"/>
</dbReference>
<dbReference type="InterPro" id="IPR036390">
    <property type="entry name" value="WH_DNA-bd_sf"/>
</dbReference>
<dbReference type="EMBL" id="VZZJ01000014">
    <property type="protein sequence ID" value="KAB1072301.1"/>
    <property type="molecule type" value="Genomic_DNA"/>
</dbReference>
<sequence>MAAGPPEDLRRELISQLMETARLLRYYVDRRARDRGMTRAEWLILLRLSEREGLSQVELADLLELRPISLVPLLDRLVRRDWVERRRGIADRRSNHLYLTEAGRAAVAGLDGLREDIARHVVGEPAPHDVRTALSLLRQMKERIKADEPDAALSALMAPDVPVPTEAG</sequence>
<protein>
    <submittedName>
        <fullName evidence="5">MarR family transcriptional regulator</fullName>
    </submittedName>
</protein>
<dbReference type="Proteomes" id="UP000441523">
    <property type="component" value="Unassembled WGS sequence"/>
</dbReference>
<evidence type="ECO:0000259" key="4">
    <source>
        <dbReference type="PROSITE" id="PS50995"/>
    </source>
</evidence>
<dbReference type="InterPro" id="IPR039422">
    <property type="entry name" value="MarR/SlyA-like"/>
</dbReference>
<dbReference type="AlphaFoldDB" id="A0A6N6MSD4"/>
<dbReference type="InterPro" id="IPR036388">
    <property type="entry name" value="WH-like_DNA-bd_sf"/>
</dbReference>
<gene>
    <name evidence="5" type="ORF">F6X51_16465</name>
</gene>
<dbReference type="GO" id="GO:0003700">
    <property type="term" value="F:DNA-binding transcription factor activity"/>
    <property type="evidence" value="ECO:0007669"/>
    <property type="project" value="InterPro"/>
</dbReference>
<dbReference type="SMART" id="SM00347">
    <property type="entry name" value="HTH_MARR"/>
    <property type="match status" value="1"/>
</dbReference>
<reference evidence="5 6" key="1">
    <citation type="submission" date="2019-09" db="EMBL/GenBank/DDBJ databases">
        <title>YIM 132548 draft genome.</title>
        <authorList>
            <person name="Jiang L."/>
        </authorList>
    </citation>
    <scope>NUCLEOTIDE SEQUENCE [LARGE SCALE GENOMIC DNA]</scope>
    <source>
        <strain evidence="5 6">YIM 132548</strain>
    </source>
</reference>
<dbReference type="PANTHER" id="PTHR33164:SF64">
    <property type="entry name" value="TRANSCRIPTIONAL REGULATOR SLYA"/>
    <property type="match status" value="1"/>
</dbReference>
<evidence type="ECO:0000313" key="6">
    <source>
        <dbReference type="Proteomes" id="UP000441523"/>
    </source>
</evidence>